<proteinExistence type="predicted"/>
<dbReference type="InterPro" id="IPR021109">
    <property type="entry name" value="Peptidase_aspartic_dom_sf"/>
</dbReference>
<dbReference type="GO" id="GO:0008233">
    <property type="term" value="F:peptidase activity"/>
    <property type="evidence" value="ECO:0007669"/>
    <property type="project" value="UniProtKB-KW"/>
</dbReference>
<keyword evidence="2" id="KW-1185">Reference proteome</keyword>
<comment type="caution">
    <text evidence="1">The sequence shown here is derived from an EMBL/GenBank/DDBJ whole genome shotgun (WGS) entry which is preliminary data.</text>
</comment>
<evidence type="ECO:0000313" key="1">
    <source>
        <dbReference type="EMBL" id="MQL53254.1"/>
    </source>
</evidence>
<protein>
    <submittedName>
        <fullName evidence="1">Aspartyl protease</fullName>
    </submittedName>
</protein>
<keyword evidence="1" id="KW-0378">Hydrolase</keyword>
<dbReference type="Gene3D" id="2.40.70.10">
    <property type="entry name" value="Acid Proteases"/>
    <property type="match status" value="1"/>
</dbReference>
<dbReference type="Proteomes" id="UP000441717">
    <property type="component" value="Unassembled WGS sequence"/>
</dbReference>
<dbReference type="Pfam" id="PF13650">
    <property type="entry name" value="Asp_protease_2"/>
    <property type="match status" value="1"/>
</dbReference>
<gene>
    <name evidence="1" type="ORF">GFC01_13500</name>
</gene>
<name>A0A6N7IT49_9FIRM</name>
<dbReference type="SUPFAM" id="SSF50630">
    <property type="entry name" value="Acid proteases"/>
    <property type="match status" value="1"/>
</dbReference>
<reference evidence="1 2" key="1">
    <citation type="submission" date="2019-10" db="EMBL/GenBank/DDBJ databases">
        <title>Comparative genomics of sulfur disproportionating microorganisms.</title>
        <authorList>
            <person name="Ward L.M."/>
            <person name="Bertran E."/>
            <person name="Johnston D."/>
        </authorList>
    </citation>
    <scope>NUCLEOTIDE SEQUENCE [LARGE SCALE GENOMIC DNA]</scope>
    <source>
        <strain evidence="1 2">DSM 14055</strain>
    </source>
</reference>
<dbReference type="RefSeq" id="WP_152947731.1">
    <property type="nucleotide sequence ID" value="NZ_WHYR01000043.1"/>
</dbReference>
<organism evidence="1 2">
    <name type="scientific">Desulfofundulus thermobenzoicus</name>
    <dbReference type="NCBI Taxonomy" id="29376"/>
    <lineage>
        <taxon>Bacteria</taxon>
        <taxon>Bacillati</taxon>
        <taxon>Bacillota</taxon>
        <taxon>Clostridia</taxon>
        <taxon>Eubacteriales</taxon>
        <taxon>Peptococcaceae</taxon>
        <taxon>Desulfofundulus</taxon>
    </lineage>
</organism>
<dbReference type="GO" id="GO:0006508">
    <property type="term" value="P:proteolysis"/>
    <property type="evidence" value="ECO:0007669"/>
    <property type="project" value="UniProtKB-KW"/>
</dbReference>
<accession>A0A6N7IT49</accession>
<keyword evidence="1" id="KW-0645">Protease</keyword>
<dbReference type="OrthoDB" id="463626at2"/>
<dbReference type="EMBL" id="WHYR01000043">
    <property type="protein sequence ID" value="MQL53254.1"/>
    <property type="molecule type" value="Genomic_DNA"/>
</dbReference>
<evidence type="ECO:0000313" key="2">
    <source>
        <dbReference type="Proteomes" id="UP000441717"/>
    </source>
</evidence>
<sequence length="128" mass="13820">MRIKFRDGLLFVSLAITYHGQTKVIDNIVIDTGATHSIVSPDVVNDLGIVFERGDAVVTSYGIGGKQYAFSKRVDRVVLGSFEVSECIIDFGLVDPDGKINALLGLDLLMKAGAVIDLKNLLLYAGTF</sequence>
<dbReference type="AlphaFoldDB" id="A0A6N7IT49"/>